<gene>
    <name evidence="2" type="ORF">MNBD_GAMMA13-1259</name>
</gene>
<dbReference type="AlphaFoldDB" id="A0A3B0Y463"/>
<feature type="domain" description="CN hydrolase" evidence="1">
    <location>
        <begin position="15"/>
        <end position="61"/>
    </location>
</feature>
<dbReference type="Gene3D" id="3.60.110.10">
    <property type="entry name" value="Carbon-nitrogen hydrolase"/>
    <property type="match status" value="1"/>
</dbReference>
<accession>A0A3B0Y463</accession>
<sequence>MGTMRTESRSEAVALRLVMAQCNPTVGNITANAELVIQMAARARDECRADLIVFPELTLTG</sequence>
<feature type="non-terminal residue" evidence="2">
    <location>
        <position position="61"/>
    </location>
</feature>
<dbReference type="InterPro" id="IPR003010">
    <property type="entry name" value="C-N_Hydrolase"/>
</dbReference>
<proteinExistence type="predicted"/>
<dbReference type="Pfam" id="PF00795">
    <property type="entry name" value="CN_hydrolase"/>
    <property type="match status" value="1"/>
</dbReference>
<protein>
    <recommendedName>
        <fullName evidence="1">CN hydrolase domain-containing protein</fullName>
    </recommendedName>
</protein>
<evidence type="ECO:0000313" key="2">
    <source>
        <dbReference type="EMBL" id="VAW75518.1"/>
    </source>
</evidence>
<dbReference type="InterPro" id="IPR036526">
    <property type="entry name" value="C-N_Hydrolase_sf"/>
</dbReference>
<reference evidence="2" key="1">
    <citation type="submission" date="2018-06" db="EMBL/GenBank/DDBJ databases">
        <authorList>
            <person name="Zhirakovskaya E."/>
        </authorList>
    </citation>
    <scope>NUCLEOTIDE SEQUENCE</scope>
</reference>
<dbReference type="PROSITE" id="PS50263">
    <property type="entry name" value="CN_HYDROLASE"/>
    <property type="match status" value="1"/>
</dbReference>
<dbReference type="EMBL" id="UOFK01000080">
    <property type="protein sequence ID" value="VAW75518.1"/>
    <property type="molecule type" value="Genomic_DNA"/>
</dbReference>
<name>A0A3B0Y463_9ZZZZ</name>
<organism evidence="2">
    <name type="scientific">hydrothermal vent metagenome</name>
    <dbReference type="NCBI Taxonomy" id="652676"/>
    <lineage>
        <taxon>unclassified sequences</taxon>
        <taxon>metagenomes</taxon>
        <taxon>ecological metagenomes</taxon>
    </lineage>
</organism>
<evidence type="ECO:0000259" key="1">
    <source>
        <dbReference type="PROSITE" id="PS50263"/>
    </source>
</evidence>
<dbReference type="SUPFAM" id="SSF56317">
    <property type="entry name" value="Carbon-nitrogen hydrolase"/>
    <property type="match status" value="1"/>
</dbReference>